<dbReference type="RefSeq" id="WP_075708842.1">
    <property type="nucleotide sequence ID" value="NZ_MJMJ01000015.1"/>
</dbReference>
<feature type="domain" description="Serine aminopeptidase S33" evidence="1">
    <location>
        <begin position="56"/>
        <end position="312"/>
    </location>
</feature>
<dbReference type="InterPro" id="IPR029058">
    <property type="entry name" value="AB_hydrolase_fold"/>
</dbReference>
<dbReference type="SUPFAM" id="SSF53474">
    <property type="entry name" value="alpha/beta-Hydrolases"/>
    <property type="match status" value="1"/>
</dbReference>
<evidence type="ECO:0000313" key="3">
    <source>
        <dbReference type="Proteomes" id="UP000186313"/>
    </source>
</evidence>
<organism evidence="2 3">
    <name type="scientific">Vibrio panuliri</name>
    <dbReference type="NCBI Taxonomy" id="1381081"/>
    <lineage>
        <taxon>Bacteria</taxon>
        <taxon>Pseudomonadati</taxon>
        <taxon>Pseudomonadota</taxon>
        <taxon>Gammaproteobacteria</taxon>
        <taxon>Vibrionales</taxon>
        <taxon>Vibrionaceae</taxon>
        <taxon>Vibrio</taxon>
    </lineage>
</organism>
<dbReference type="AlphaFoldDB" id="A0A1Q9HH87"/>
<evidence type="ECO:0000313" key="2">
    <source>
        <dbReference type="EMBL" id="OLQ89362.1"/>
    </source>
</evidence>
<dbReference type="InterPro" id="IPR022742">
    <property type="entry name" value="Hydrolase_4"/>
</dbReference>
<dbReference type="Pfam" id="PF12146">
    <property type="entry name" value="Hydrolase_4"/>
    <property type="match status" value="1"/>
</dbReference>
<dbReference type="InterPro" id="IPR051044">
    <property type="entry name" value="MAG_DAG_Lipase"/>
</dbReference>
<accession>A0A1Q9HH87</accession>
<dbReference type="Gene3D" id="3.40.50.1820">
    <property type="entry name" value="alpha/beta hydrolase"/>
    <property type="match status" value="1"/>
</dbReference>
<dbReference type="OrthoDB" id="9788260at2"/>
<dbReference type="Proteomes" id="UP000186313">
    <property type="component" value="Unassembled WGS sequence"/>
</dbReference>
<evidence type="ECO:0000259" key="1">
    <source>
        <dbReference type="Pfam" id="PF12146"/>
    </source>
</evidence>
<sequence length="329" mass="38129">MTTNSAVNPCSYTQETTFEQVISNEIAEFWAGRKQGYLRTPDKRNLYWISLTSEQHTRSIVVVNGRIESSYKYQELFYDLFRQGYNIYSYDHRGQGCSDRLVKNHDIGYVEEFDDYVQDLAQLVELFDLGRYQKRFLLGHSMGGNIVTRYVQTHPKHPFDAMALSAPMFGVNVAWYLKPIARWVGQILTALHAEPNYAPGQAPYYSKPFEGNLLSQSEIRYQWFRRLYEDKPELQVGGASTRWVWQGLIACKQAILLTRQVKIPLLLLQAGSDKIVANEAQVQFAKKLAKTNANCQLKVIHDARHELFFEQDKYRNQALDITLDFFSSH</sequence>
<comment type="caution">
    <text evidence="2">The sequence shown here is derived from an EMBL/GenBank/DDBJ whole genome shotgun (WGS) entry which is preliminary data.</text>
</comment>
<name>A0A1Q9HH87_9VIBR</name>
<dbReference type="EMBL" id="MJMJ01000015">
    <property type="protein sequence ID" value="OLQ89362.1"/>
    <property type="molecule type" value="Genomic_DNA"/>
</dbReference>
<dbReference type="PANTHER" id="PTHR11614">
    <property type="entry name" value="PHOSPHOLIPASE-RELATED"/>
    <property type="match status" value="1"/>
</dbReference>
<dbReference type="STRING" id="1381081.BIY22_19825"/>
<protein>
    <submittedName>
        <fullName evidence="2">Lysophospholipase</fullName>
    </submittedName>
</protein>
<reference evidence="2 3" key="1">
    <citation type="submission" date="2016-09" db="EMBL/GenBank/DDBJ databases">
        <title>Genomic Taxonomy of the Vibrionaceae.</title>
        <authorList>
            <person name="Gonzalez-Castillo A."/>
            <person name="Gomez-Gil B."/>
            <person name="Enciso-Ibarra K."/>
        </authorList>
    </citation>
    <scope>NUCLEOTIDE SEQUENCE [LARGE SCALE GENOMIC DNA]</scope>
    <source>
        <strain evidence="2 3">CAIM 703</strain>
    </source>
</reference>
<gene>
    <name evidence="2" type="ORF">BIY22_19825</name>
</gene>
<proteinExistence type="predicted"/>